<dbReference type="InterPro" id="IPR006062">
    <property type="entry name" value="His_biosynth"/>
</dbReference>
<dbReference type="OrthoDB" id="9807749at2"/>
<keyword evidence="6 9" id="KW-0028">Amino-acid biosynthesis</keyword>
<evidence type="ECO:0000256" key="4">
    <source>
        <dbReference type="ARBA" id="ARBA00009667"/>
    </source>
</evidence>
<dbReference type="NCBIfam" id="TIGR00007">
    <property type="entry name" value="1-(5-phosphoribosyl)-5-[(5-phosphoribosylamino)methylideneamino]imidazole-4-carboxamide isomerase"/>
    <property type="match status" value="1"/>
</dbReference>
<evidence type="ECO:0000256" key="2">
    <source>
        <dbReference type="ARBA" id="ARBA00004496"/>
    </source>
</evidence>
<dbReference type="PANTHER" id="PTHR43090:SF2">
    <property type="entry name" value="1-(5-PHOSPHORIBOSYL)-5-[(5-PHOSPHORIBOSYLAMINO)METHYLIDENEAMINO] IMIDAZOLE-4-CARBOXAMIDE ISOMERASE"/>
    <property type="match status" value="1"/>
</dbReference>
<dbReference type="EC" id="5.3.1.16" evidence="9 11"/>
<proteinExistence type="inferred from homology"/>
<evidence type="ECO:0000313" key="12">
    <source>
        <dbReference type="EMBL" id="RUO53251.1"/>
    </source>
</evidence>
<dbReference type="InterPro" id="IPR006063">
    <property type="entry name" value="HisA_bact_arch"/>
</dbReference>
<reference evidence="13" key="1">
    <citation type="journal article" date="2018" name="Front. Microbiol.">
        <title>Genome-Based Analysis Reveals the Taxonomy and Diversity of the Family Idiomarinaceae.</title>
        <authorList>
            <person name="Liu Y."/>
            <person name="Lai Q."/>
            <person name="Shao Z."/>
        </authorList>
    </citation>
    <scope>NUCLEOTIDE SEQUENCE [LARGE SCALE GENOMIC DNA]</scope>
    <source>
        <strain evidence="13">F23</strain>
    </source>
</reference>
<evidence type="ECO:0000256" key="8">
    <source>
        <dbReference type="ARBA" id="ARBA00023235"/>
    </source>
</evidence>
<dbReference type="InterPro" id="IPR013785">
    <property type="entry name" value="Aldolase_TIM"/>
</dbReference>
<evidence type="ECO:0000256" key="6">
    <source>
        <dbReference type="ARBA" id="ARBA00022605"/>
    </source>
</evidence>
<gene>
    <name evidence="9 12" type="primary">hisA</name>
    <name evidence="12" type="ORF">CWE25_08470</name>
</gene>
<evidence type="ECO:0000256" key="1">
    <source>
        <dbReference type="ARBA" id="ARBA00000901"/>
    </source>
</evidence>
<comment type="pathway">
    <text evidence="3 9 11">Amino-acid biosynthesis; L-histidine biosynthesis; L-histidine from 5-phospho-alpha-D-ribose 1-diphosphate: step 4/9.</text>
</comment>
<accession>A0A432XXF0</accession>
<evidence type="ECO:0000256" key="9">
    <source>
        <dbReference type="HAMAP-Rule" id="MF_01014"/>
    </source>
</evidence>
<evidence type="ECO:0000256" key="11">
    <source>
        <dbReference type="RuleBase" id="RU003658"/>
    </source>
</evidence>
<keyword evidence="7 9" id="KW-0368">Histidine biosynthesis</keyword>
<dbReference type="SUPFAM" id="SSF51366">
    <property type="entry name" value="Ribulose-phoshate binding barrel"/>
    <property type="match status" value="1"/>
</dbReference>
<protein>
    <recommendedName>
        <fullName evidence="9 11">1-(5-phosphoribosyl)-5-[(5-phosphoribosylamino)methylideneamino] imidazole-4-carboxamide isomerase</fullName>
        <ecNumber evidence="9 11">5.3.1.16</ecNumber>
    </recommendedName>
    <alternativeName>
        <fullName evidence="9">Phosphoribosylformimino-5-aminoimidazole carboxamide ribotide isomerase</fullName>
    </alternativeName>
</protein>
<comment type="subcellular location">
    <subcellularLocation>
        <location evidence="2 9 11">Cytoplasm</location>
    </subcellularLocation>
</comment>
<feature type="active site" description="Proton donor" evidence="9">
    <location>
        <position position="129"/>
    </location>
</feature>
<evidence type="ECO:0000256" key="3">
    <source>
        <dbReference type="ARBA" id="ARBA00005133"/>
    </source>
</evidence>
<dbReference type="HAMAP" id="MF_01014">
    <property type="entry name" value="HisA"/>
    <property type="match status" value="1"/>
</dbReference>
<dbReference type="Gene3D" id="3.20.20.70">
    <property type="entry name" value="Aldolase class I"/>
    <property type="match status" value="1"/>
</dbReference>
<dbReference type="PANTHER" id="PTHR43090">
    <property type="entry name" value="1-(5-PHOSPHORIBOSYL)-5-[(5-PHOSPHORIBOSYLAMINO)METHYLIDENEAMINO] IMIDAZOLE-4-CARBOXAMIDE ISOMERASE"/>
    <property type="match status" value="1"/>
</dbReference>
<dbReference type="InterPro" id="IPR011060">
    <property type="entry name" value="RibuloseP-bd_barrel"/>
</dbReference>
<dbReference type="GO" id="GO:0000105">
    <property type="term" value="P:L-histidine biosynthetic process"/>
    <property type="evidence" value="ECO:0007669"/>
    <property type="project" value="UniProtKB-UniRule"/>
</dbReference>
<dbReference type="FunFam" id="3.20.20.70:FF:000009">
    <property type="entry name" value="1-(5-phosphoribosyl)-5-[(5-phosphoribosylamino)methylideneamino] imidazole-4-carboxamide isomerase"/>
    <property type="match status" value="1"/>
</dbReference>
<dbReference type="AlphaFoldDB" id="A0A432XXF0"/>
<keyword evidence="8 9" id="KW-0413">Isomerase</keyword>
<name>A0A432XXF0_9GAMM</name>
<dbReference type="Pfam" id="PF00977">
    <property type="entry name" value="His_biosynth"/>
    <property type="match status" value="1"/>
</dbReference>
<dbReference type="EMBL" id="PIPV01000006">
    <property type="protein sequence ID" value="RUO53251.1"/>
    <property type="molecule type" value="Genomic_DNA"/>
</dbReference>
<evidence type="ECO:0000256" key="7">
    <source>
        <dbReference type="ARBA" id="ARBA00023102"/>
    </source>
</evidence>
<comment type="similarity">
    <text evidence="4 9 10">Belongs to the HisA/HisF family.</text>
</comment>
<evidence type="ECO:0000256" key="5">
    <source>
        <dbReference type="ARBA" id="ARBA00022490"/>
    </source>
</evidence>
<comment type="catalytic activity">
    <reaction evidence="1 9 11">
        <text>1-(5-phospho-beta-D-ribosyl)-5-[(5-phospho-beta-D-ribosylamino)methylideneamino]imidazole-4-carboxamide = 5-[(5-phospho-1-deoxy-D-ribulos-1-ylimino)methylamino]-1-(5-phospho-beta-D-ribosyl)imidazole-4-carboxamide</text>
        <dbReference type="Rhea" id="RHEA:15469"/>
        <dbReference type="ChEBI" id="CHEBI:58435"/>
        <dbReference type="ChEBI" id="CHEBI:58525"/>
        <dbReference type="EC" id="5.3.1.16"/>
    </reaction>
</comment>
<feature type="active site" description="Proton acceptor" evidence="9">
    <location>
        <position position="7"/>
    </location>
</feature>
<dbReference type="RefSeq" id="WP_110574783.1">
    <property type="nucleotide sequence ID" value="NZ_PIPV01000006.1"/>
</dbReference>
<dbReference type="InterPro" id="IPR044524">
    <property type="entry name" value="Isoase_HisA-like"/>
</dbReference>
<evidence type="ECO:0000313" key="13">
    <source>
        <dbReference type="Proteomes" id="UP000287330"/>
    </source>
</evidence>
<dbReference type="InterPro" id="IPR023016">
    <property type="entry name" value="HisA/PriA"/>
</dbReference>
<dbReference type="GO" id="GO:0005737">
    <property type="term" value="C:cytoplasm"/>
    <property type="evidence" value="ECO:0007669"/>
    <property type="project" value="UniProtKB-SubCell"/>
</dbReference>
<dbReference type="GO" id="GO:0003949">
    <property type="term" value="F:1-(5-phosphoribosyl)-5-[(5-phosphoribosylamino)methylideneamino]imidazole-4-carboxamide isomerase activity"/>
    <property type="evidence" value="ECO:0007669"/>
    <property type="project" value="UniProtKB-UniRule"/>
</dbReference>
<evidence type="ECO:0000256" key="10">
    <source>
        <dbReference type="RuleBase" id="RU003657"/>
    </source>
</evidence>
<comment type="caution">
    <text evidence="12">The sequence shown here is derived from an EMBL/GenBank/DDBJ whole genome shotgun (WGS) entry which is preliminary data.</text>
</comment>
<organism evidence="12 13">
    <name type="scientific">Idiomarina fontislapidosi</name>
    <dbReference type="NCBI Taxonomy" id="263723"/>
    <lineage>
        <taxon>Bacteria</taxon>
        <taxon>Pseudomonadati</taxon>
        <taxon>Pseudomonadota</taxon>
        <taxon>Gammaproteobacteria</taxon>
        <taxon>Alteromonadales</taxon>
        <taxon>Idiomarinaceae</taxon>
        <taxon>Idiomarina</taxon>
    </lineage>
</organism>
<dbReference type="CDD" id="cd04732">
    <property type="entry name" value="HisA"/>
    <property type="match status" value="1"/>
</dbReference>
<dbReference type="Proteomes" id="UP000287330">
    <property type="component" value="Unassembled WGS sequence"/>
</dbReference>
<keyword evidence="5 9" id="KW-0963">Cytoplasm</keyword>
<keyword evidence="13" id="KW-1185">Reference proteome</keyword>
<dbReference type="GO" id="GO:0000162">
    <property type="term" value="P:L-tryptophan biosynthetic process"/>
    <property type="evidence" value="ECO:0007669"/>
    <property type="project" value="TreeGrafter"/>
</dbReference>
<sequence length="249" mass="27141">MMIPALDLIEGRVVRLYQGDFSQQTNFDVDPVEQAQRYQAAGAQWLHLVDLDGAKDPQNRQLETLRTICAATSLSCQAGGGIRSTADIEEILACGIERVVIGSKAVTDPEQVEAWFNQFGAERIVLALDVNIDDDGVARVATHGWQSSSEVTLDDILERFSAVGCRHVLCTDISRDGTMQGSNVALYQNYKARFPAIQWQASGGVNSIDDIQRLKAAQCDHVILGKSLLTGAFSLEEAIECWQNASSPA</sequence>
<dbReference type="UniPathway" id="UPA00031">
    <property type="reaction ID" value="UER00009"/>
</dbReference>